<dbReference type="STRING" id="1168035.SAMN05444280_102208"/>
<accession>A0A1M6BFZ6</accession>
<dbReference type="GO" id="GO:0032259">
    <property type="term" value="P:methylation"/>
    <property type="evidence" value="ECO:0007669"/>
    <property type="project" value="UniProtKB-KW"/>
</dbReference>
<evidence type="ECO:0000313" key="1">
    <source>
        <dbReference type="EMBL" id="SHI47641.1"/>
    </source>
</evidence>
<organism evidence="1 2">
    <name type="scientific">Tangfeifania diversioriginum</name>
    <dbReference type="NCBI Taxonomy" id="1168035"/>
    <lineage>
        <taxon>Bacteria</taxon>
        <taxon>Pseudomonadati</taxon>
        <taxon>Bacteroidota</taxon>
        <taxon>Bacteroidia</taxon>
        <taxon>Marinilabiliales</taxon>
        <taxon>Prolixibacteraceae</taxon>
        <taxon>Tangfeifania</taxon>
    </lineage>
</organism>
<dbReference type="OrthoDB" id="9770553at2"/>
<dbReference type="EMBL" id="FQZE01000002">
    <property type="protein sequence ID" value="SHI47641.1"/>
    <property type="molecule type" value="Genomic_DNA"/>
</dbReference>
<dbReference type="SUPFAM" id="SSF53335">
    <property type="entry name" value="S-adenosyl-L-methionine-dependent methyltransferases"/>
    <property type="match status" value="1"/>
</dbReference>
<dbReference type="AlphaFoldDB" id="A0A1M6BFZ6"/>
<dbReference type="PANTHER" id="PTHR43861">
    <property type="entry name" value="TRANS-ACONITATE 2-METHYLTRANSFERASE-RELATED"/>
    <property type="match status" value="1"/>
</dbReference>
<dbReference type="GO" id="GO:0008168">
    <property type="term" value="F:methyltransferase activity"/>
    <property type="evidence" value="ECO:0007669"/>
    <property type="project" value="UniProtKB-KW"/>
</dbReference>
<keyword evidence="1" id="KW-0489">Methyltransferase</keyword>
<gene>
    <name evidence="1" type="ORF">SAMN05444280_102208</name>
</gene>
<protein>
    <submittedName>
        <fullName evidence="1">Methyltransferase domain-containing protein</fullName>
    </submittedName>
</protein>
<evidence type="ECO:0000313" key="2">
    <source>
        <dbReference type="Proteomes" id="UP000184050"/>
    </source>
</evidence>
<dbReference type="Pfam" id="PF13489">
    <property type="entry name" value="Methyltransf_23"/>
    <property type="match status" value="1"/>
</dbReference>
<dbReference type="InterPro" id="IPR029063">
    <property type="entry name" value="SAM-dependent_MTases_sf"/>
</dbReference>
<dbReference type="Gene3D" id="2.20.25.10">
    <property type="match status" value="1"/>
</dbReference>
<dbReference type="Gene3D" id="3.40.50.150">
    <property type="entry name" value="Vaccinia Virus protein VP39"/>
    <property type="match status" value="1"/>
</dbReference>
<proteinExistence type="predicted"/>
<dbReference type="CDD" id="cd02440">
    <property type="entry name" value="AdoMet_MTases"/>
    <property type="match status" value="1"/>
</dbReference>
<dbReference type="Proteomes" id="UP000184050">
    <property type="component" value="Unassembled WGS sequence"/>
</dbReference>
<dbReference type="RefSeq" id="WP_073164917.1">
    <property type="nucleotide sequence ID" value="NZ_FQZE01000002.1"/>
</dbReference>
<sequence>MKNKNFPKILKCIYCENNYLKFNEERNSLFCTNCNHVFVVTDNVPVLLPEKELTGQSKSEIHEKLGTDFKYIDHYQKDAYTSDYFAERDSGTEHSERRVREYIASHISGKKGRILDVGCGKAWVAELFCPLGFEVISMDISLRNTSKALKKHPFENHHAVVADVFSLPFLNNTFDYIIASEIIEHVQNPATFIEKLFSVLKPGGNLIITTPYKEKLQYSLCIHCNNPTPLHAHLHSFDEKVLTSLYINNDLEQCNYQTFSNKILIHLRLHKILKYMNFKVWKAVDMLMNRIYYVPVRILVKWKKKL</sequence>
<keyword evidence="2" id="KW-1185">Reference proteome</keyword>
<name>A0A1M6BFZ6_9BACT</name>
<keyword evidence="1" id="KW-0808">Transferase</keyword>
<dbReference type="SUPFAM" id="SSF158997">
    <property type="entry name" value="Trm112p-like"/>
    <property type="match status" value="1"/>
</dbReference>
<reference evidence="1 2" key="1">
    <citation type="submission" date="2016-11" db="EMBL/GenBank/DDBJ databases">
        <authorList>
            <person name="Jaros S."/>
            <person name="Januszkiewicz K."/>
            <person name="Wedrychowicz H."/>
        </authorList>
    </citation>
    <scope>NUCLEOTIDE SEQUENCE [LARGE SCALE GENOMIC DNA]</scope>
    <source>
        <strain evidence="1 2">DSM 27063</strain>
    </source>
</reference>